<evidence type="ECO:0000259" key="3">
    <source>
        <dbReference type="Pfam" id="PF00535"/>
    </source>
</evidence>
<dbReference type="InterPro" id="IPR041058">
    <property type="entry name" value="FucT_N"/>
</dbReference>
<organism evidence="6 7">
    <name type="scientific">Larkinella punicea</name>
    <dbReference type="NCBI Taxonomy" id="2315727"/>
    <lineage>
        <taxon>Bacteria</taxon>
        <taxon>Pseudomonadati</taxon>
        <taxon>Bacteroidota</taxon>
        <taxon>Cytophagia</taxon>
        <taxon>Cytophagales</taxon>
        <taxon>Spirosomataceae</taxon>
        <taxon>Larkinella</taxon>
    </lineage>
</organism>
<dbReference type="Proteomes" id="UP000253383">
    <property type="component" value="Unassembled WGS sequence"/>
</dbReference>
<dbReference type="InterPro" id="IPR029044">
    <property type="entry name" value="Nucleotide-diphossugar_trans"/>
</dbReference>
<evidence type="ECO:0000259" key="5">
    <source>
        <dbReference type="Pfam" id="PF18025"/>
    </source>
</evidence>
<feature type="domain" description="Alpha-(1,3)-fucosyltransferase FucT N-terminal" evidence="5">
    <location>
        <begin position="7"/>
        <end position="98"/>
    </location>
</feature>
<dbReference type="InterPro" id="IPR055270">
    <property type="entry name" value="Glyco_tran_10_C"/>
</dbReference>
<dbReference type="PANTHER" id="PTHR22916:SF51">
    <property type="entry name" value="GLYCOSYLTRANSFERASE EPSH-RELATED"/>
    <property type="match status" value="1"/>
</dbReference>
<dbReference type="CDD" id="cd00761">
    <property type="entry name" value="Glyco_tranf_GTA_type"/>
    <property type="match status" value="1"/>
</dbReference>
<evidence type="ECO:0000313" key="6">
    <source>
        <dbReference type="EMBL" id="RCR67627.1"/>
    </source>
</evidence>
<reference evidence="6 7" key="1">
    <citation type="submission" date="2018-07" db="EMBL/GenBank/DDBJ databases">
        <title>Genome analysis of Larkinella rosea.</title>
        <authorList>
            <person name="Zhou Z."/>
            <person name="Wang G."/>
        </authorList>
    </citation>
    <scope>NUCLEOTIDE SEQUENCE [LARGE SCALE GENOMIC DNA]</scope>
    <source>
        <strain evidence="7">zzj9</strain>
    </source>
</reference>
<dbReference type="InterPro" id="IPR038577">
    <property type="entry name" value="GT10-like_C_sf"/>
</dbReference>
<dbReference type="Pfam" id="PF18025">
    <property type="entry name" value="FucT_N"/>
    <property type="match status" value="1"/>
</dbReference>
<name>A0A368JIZ9_9BACT</name>
<accession>A0A368JIZ9</accession>
<dbReference type="Pfam" id="PF00535">
    <property type="entry name" value="Glycos_transf_2"/>
    <property type="match status" value="1"/>
</dbReference>
<dbReference type="SUPFAM" id="SSF53756">
    <property type="entry name" value="UDP-Glycosyltransferase/glycogen phosphorylase"/>
    <property type="match status" value="1"/>
</dbReference>
<feature type="domain" description="Glycosyltransferase 2-like" evidence="3">
    <location>
        <begin position="292"/>
        <end position="414"/>
    </location>
</feature>
<dbReference type="InterPro" id="IPR001173">
    <property type="entry name" value="Glyco_trans_2-like"/>
</dbReference>
<dbReference type="GO" id="GO:0016758">
    <property type="term" value="F:hexosyltransferase activity"/>
    <property type="evidence" value="ECO:0007669"/>
    <property type="project" value="UniProtKB-ARBA"/>
</dbReference>
<dbReference type="Gene3D" id="3.90.550.10">
    <property type="entry name" value="Spore Coat Polysaccharide Biosynthesis Protein SpsA, Chain A"/>
    <property type="match status" value="1"/>
</dbReference>
<evidence type="ECO:0000256" key="2">
    <source>
        <dbReference type="ARBA" id="ARBA00022679"/>
    </source>
</evidence>
<dbReference type="Gene3D" id="3.40.50.11660">
    <property type="entry name" value="Glycosyl transferase family 10, C-terminal domain"/>
    <property type="match status" value="1"/>
</dbReference>
<proteinExistence type="predicted"/>
<feature type="domain" description="Fucosyltransferase C-terminal" evidence="4">
    <location>
        <begin position="115"/>
        <end position="246"/>
    </location>
</feature>
<evidence type="ECO:0000259" key="4">
    <source>
        <dbReference type="Pfam" id="PF00852"/>
    </source>
</evidence>
<dbReference type="Pfam" id="PF00852">
    <property type="entry name" value="Glyco_transf_10"/>
    <property type="match status" value="1"/>
</dbReference>
<comment type="caution">
    <text evidence="6">The sequence shown here is derived from an EMBL/GenBank/DDBJ whole genome shotgun (WGS) entry which is preliminary data.</text>
</comment>
<dbReference type="PANTHER" id="PTHR22916">
    <property type="entry name" value="GLYCOSYLTRANSFERASE"/>
    <property type="match status" value="1"/>
</dbReference>
<protein>
    <submittedName>
        <fullName evidence="6">Glycosyltransferase</fullName>
    </submittedName>
</protein>
<dbReference type="EMBL" id="QOWE01000018">
    <property type="protein sequence ID" value="RCR67627.1"/>
    <property type="molecule type" value="Genomic_DNA"/>
</dbReference>
<dbReference type="SUPFAM" id="SSF53448">
    <property type="entry name" value="Nucleotide-diphospho-sugar transferases"/>
    <property type="match status" value="1"/>
</dbReference>
<gene>
    <name evidence="6" type="ORF">DUE52_21225</name>
</gene>
<keyword evidence="1" id="KW-0328">Glycosyltransferase</keyword>
<dbReference type="AlphaFoldDB" id="A0A368JIZ9"/>
<keyword evidence="7" id="KW-1185">Reference proteome</keyword>
<sequence>MTEIRLWFTDFWDGFNIEDNYFINLLAKYYRVVLTKKQPDYLIFSWRGKDFYNYKNCIRIFYTGENLRPDFTICDYSISFDYDSYNGRNLRLPLYVMYGDMNELLLEKNVNTILKEKTKFCNFIYSNNNAKERKFFFQLLSKYKKIDSGGKVLNNIGFKVDNKREFIKKYKFTISFENSSFLGYTTEKIIDPMIVNSLPIYWGNPKIYTDFNVKSFVNIHDFDCIEDAISKIIKIDKDEELYAKYLVQPFFKNNELNKYVKEDNIIKFFNKIFNLKSISRLYYTIEVNIKISIIIPVYNTGNYIEPCLDSVINQEFSDYEIICINDGSTDNSRELLEKYAEKFRNLIIINQDNQGLGKARNEGLINAKGKYIVFLDSDDLLLPGMLKETYCHAEKLELDVLAFNFTESTDEIGLPKVFPYENQVVNGIFYFTQYYIHNKDFPLSASPMYLYNRHFLKINKLEFKPNLLHEDEHFFIRLILHTDKMSLLNKTLYYYRRSNLNSITNNISLKNSIDLNYISRELYHYLRYNNCKEALLYRKISQLYFASVMYAIEGKYFDPKFKIFTKEDLRIVKLCTYNFTSFFYSTLFTYNIKFFNIIVIKKRPYILSKLVTLVFKLIYLLRFKLFNTTPNNYNEK</sequence>
<evidence type="ECO:0000256" key="1">
    <source>
        <dbReference type="ARBA" id="ARBA00022676"/>
    </source>
</evidence>
<dbReference type="RefSeq" id="WP_114408059.1">
    <property type="nucleotide sequence ID" value="NZ_QOWE01000018.1"/>
</dbReference>
<evidence type="ECO:0000313" key="7">
    <source>
        <dbReference type="Proteomes" id="UP000253383"/>
    </source>
</evidence>
<keyword evidence="2 6" id="KW-0808">Transferase</keyword>
<dbReference type="OrthoDB" id="1016922at2"/>